<dbReference type="AlphaFoldDB" id="A0A1F8CWW1"/>
<proteinExistence type="predicted"/>
<organism evidence="2 3">
    <name type="scientific">Candidatus Woesebacteria bacterium RIFOXYB1_FULL_41_13</name>
    <dbReference type="NCBI Taxonomy" id="1802540"/>
    <lineage>
        <taxon>Bacteria</taxon>
        <taxon>Candidatus Woeseibacteriota</taxon>
    </lineage>
</organism>
<dbReference type="Proteomes" id="UP000178937">
    <property type="component" value="Unassembled WGS sequence"/>
</dbReference>
<comment type="caution">
    <text evidence="2">The sequence shown here is derived from an EMBL/GenBank/DDBJ whole genome shotgun (WGS) entry which is preliminary data.</text>
</comment>
<gene>
    <name evidence="2" type="ORF">A2393_00175</name>
</gene>
<name>A0A1F8CWW1_9BACT</name>
<sequence>MAETSEGPRASIAPIPEGNTPHTPKVIITPESTQREIDEFRFAQQRLARRIEAKRRIDSLKRSLLSNSG</sequence>
<accession>A0A1F8CWW1</accession>
<evidence type="ECO:0000313" key="3">
    <source>
        <dbReference type="Proteomes" id="UP000178937"/>
    </source>
</evidence>
<feature type="region of interest" description="Disordered" evidence="1">
    <location>
        <begin position="1"/>
        <end position="25"/>
    </location>
</feature>
<evidence type="ECO:0000256" key="1">
    <source>
        <dbReference type="SAM" id="MobiDB-lite"/>
    </source>
</evidence>
<evidence type="ECO:0000313" key="2">
    <source>
        <dbReference type="EMBL" id="OGM80837.1"/>
    </source>
</evidence>
<protein>
    <submittedName>
        <fullName evidence="2">Uncharacterized protein</fullName>
    </submittedName>
</protein>
<reference evidence="2 3" key="1">
    <citation type="journal article" date="2016" name="Nat. Commun.">
        <title>Thousands of microbial genomes shed light on interconnected biogeochemical processes in an aquifer system.</title>
        <authorList>
            <person name="Anantharaman K."/>
            <person name="Brown C.T."/>
            <person name="Hug L.A."/>
            <person name="Sharon I."/>
            <person name="Castelle C.J."/>
            <person name="Probst A.J."/>
            <person name="Thomas B.C."/>
            <person name="Singh A."/>
            <person name="Wilkins M.J."/>
            <person name="Karaoz U."/>
            <person name="Brodie E.L."/>
            <person name="Williams K.H."/>
            <person name="Hubbard S.S."/>
            <person name="Banfield J.F."/>
        </authorList>
    </citation>
    <scope>NUCLEOTIDE SEQUENCE [LARGE SCALE GENOMIC DNA]</scope>
</reference>
<dbReference type="EMBL" id="MGIA01000022">
    <property type="protein sequence ID" value="OGM80837.1"/>
    <property type="molecule type" value="Genomic_DNA"/>
</dbReference>